<accession>A0A0H5PX83</accession>
<evidence type="ECO:0000313" key="1">
    <source>
        <dbReference type="EMBL" id="CRY93774.1"/>
    </source>
</evidence>
<name>A0A0H5PX83_9ZZZZ</name>
<reference evidence="1" key="2">
    <citation type="submission" date="2015-07" db="EMBL/GenBank/DDBJ databases">
        <title>Plasmids, circular viruses and viroids from rat gut.</title>
        <authorList>
            <person name="Jorgensen T.J."/>
            <person name="Hansen M.A."/>
            <person name="Xu Z."/>
            <person name="Tabak M.A."/>
            <person name="Sorensen S.J."/>
            <person name="Hansen L.H."/>
        </authorList>
    </citation>
    <scope>NUCLEOTIDE SEQUENCE</scope>
    <source>
        <strain evidence="1">RGRH0064</strain>
    </source>
</reference>
<evidence type="ECO:0008006" key="2">
    <source>
        <dbReference type="Google" id="ProtNLM"/>
    </source>
</evidence>
<dbReference type="SUPFAM" id="SSF52540">
    <property type="entry name" value="P-loop containing nucleoside triphosphate hydrolases"/>
    <property type="match status" value="1"/>
</dbReference>
<dbReference type="Pfam" id="PF04665">
    <property type="entry name" value="Pox_A32"/>
    <property type="match status" value="1"/>
</dbReference>
<proteinExistence type="predicted"/>
<organism evidence="1">
    <name type="scientific">uncultured prokaryote</name>
    <dbReference type="NCBI Taxonomy" id="198431"/>
    <lineage>
        <taxon>unclassified sequences</taxon>
        <taxon>environmental samples</taxon>
    </lineage>
</organism>
<protein>
    <recommendedName>
        <fullName evidence="2">AAA+ ATPase domain-containing protein</fullName>
    </recommendedName>
</protein>
<sequence>MKQNKITLIIAKKGTGKTTIASALALCQDKKVFWVTPLDTGFFKKKIDCVGFSELDIDNKLQTCYIVENDLDKVQEHFKRISLIAKNSQEGILLVIDELDYYASSRLHHSSELFKIINYGRHSQLDMIFIARRLQDIPTTTATNVDYFVLGKNLNIKNDVKYYQNFLTDKAITHTQELEIGEFIKVATNSGKISKLILNQDVVNLIERC</sequence>
<reference evidence="1" key="1">
    <citation type="submission" date="2015-06" db="EMBL/GenBank/DDBJ databases">
        <authorList>
            <person name="Joergensen T."/>
        </authorList>
    </citation>
    <scope>NUCLEOTIDE SEQUENCE</scope>
    <source>
        <strain evidence="1">RGRH0064</strain>
    </source>
</reference>
<dbReference type="Gene3D" id="3.40.50.300">
    <property type="entry name" value="P-loop containing nucleotide triphosphate hydrolases"/>
    <property type="match status" value="1"/>
</dbReference>
<dbReference type="InterPro" id="IPR027417">
    <property type="entry name" value="P-loop_NTPase"/>
</dbReference>
<dbReference type="EMBL" id="LN852755">
    <property type="protein sequence ID" value="CRY93774.1"/>
    <property type="molecule type" value="Genomic_DNA"/>
</dbReference>
<dbReference type="AlphaFoldDB" id="A0A0H5PX83"/>
<dbReference type="InterPro" id="IPR006758">
    <property type="entry name" value="A32L"/>
</dbReference>